<evidence type="ECO:0000256" key="10">
    <source>
        <dbReference type="SAM" id="MobiDB-lite"/>
    </source>
</evidence>
<comment type="subunit">
    <text evidence="2">Homotrimer.</text>
</comment>
<evidence type="ECO:0000256" key="1">
    <source>
        <dbReference type="ARBA" id="ARBA00004123"/>
    </source>
</evidence>
<evidence type="ECO:0000256" key="5">
    <source>
        <dbReference type="ARBA" id="ARBA00023016"/>
    </source>
</evidence>
<evidence type="ECO:0000256" key="3">
    <source>
        <dbReference type="ARBA" id="ARBA00022553"/>
    </source>
</evidence>
<dbReference type="SMART" id="SM00415">
    <property type="entry name" value="HSF"/>
    <property type="match status" value="1"/>
</dbReference>
<dbReference type="OrthoDB" id="60033at2759"/>
<organism evidence="12 13">
    <name type="scientific">Ceratopteris richardii</name>
    <name type="common">Triangle waterfern</name>
    <dbReference type="NCBI Taxonomy" id="49495"/>
    <lineage>
        <taxon>Eukaryota</taxon>
        <taxon>Viridiplantae</taxon>
        <taxon>Streptophyta</taxon>
        <taxon>Embryophyta</taxon>
        <taxon>Tracheophyta</taxon>
        <taxon>Polypodiopsida</taxon>
        <taxon>Polypodiidae</taxon>
        <taxon>Polypodiales</taxon>
        <taxon>Pteridineae</taxon>
        <taxon>Pteridaceae</taxon>
        <taxon>Parkerioideae</taxon>
        <taxon>Ceratopteris</taxon>
    </lineage>
</organism>
<dbReference type="OMA" id="QISVCED"/>
<evidence type="ECO:0000313" key="12">
    <source>
        <dbReference type="EMBL" id="KAH7429791.1"/>
    </source>
</evidence>
<dbReference type="InterPro" id="IPR036388">
    <property type="entry name" value="WH-like_DNA-bd_sf"/>
</dbReference>
<name>A0A8T2U133_CERRI</name>
<accession>A0A8T2U133</accession>
<dbReference type="EMBL" id="CM035414">
    <property type="protein sequence ID" value="KAH7429792.1"/>
    <property type="molecule type" value="Genomic_DNA"/>
</dbReference>
<feature type="region of interest" description="Disordered" evidence="10">
    <location>
        <begin position="114"/>
        <end position="147"/>
    </location>
</feature>
<feature type="domain" description="HSF-type DNA-binding" evidence="11">
    <location>
        <begin position="5"/>
        <end position="98"/>
    </location>
</feature>
<keyword evidence="7" id="KW-0804">Transcription</keyword>
<dbReference type="Pfam" id="PF00447">
    <property type="entry name" value="HSF_DNA-bind"/>
    <property type="match status" value="1"/>
</dbReference>
<comment type="subcellular location">
    <subcellularLocation>
        <location evidence="1">Nucleus</location>
    </subcellularLocation>
</comment>
<dbReference type="PRINTS" id="PR00056">
    <property type="entry name" value="HSFDOMAIN"/>
</dbReference>
<sequence length="270" mass="30795">MHRPFPAPFLTKTYELVDDPSTDDIIAWNERGDAFIVWRPPEFARDLLPNYFKHNNFSSFVRQLNTYGFKKTVPDRWEFSNHYFRQGAKHLLADIRRRRAMHLVSVSSLPCKRPISPFNSDDDQDTSSGSSPLASPSEKSAGVNSVETERLKKENMLLSAEVSCLRKLCMNLVLYIQNHARDPTADTGRITSVLRCNENSSAAEKNFKDVRQQNSDWNEVEEENLPFRRVCMSCETTSDDKEPPKLFGVTLLRSDGGLLGHQRSGQHDAS</sequence>
<evidence type="ECO:0000313" key="13">
    <source>
        <dbReference type="Proteomes" id="UP000825935"/>
    </source>
</evidence>
<dbReference type="PANTHER" id="PTHR10015">
    <property type="entry name" value="HEAT SHOCK TRANSCRIPTION FACTOR"/>
    <property type="match status" value="1"/>
</dbReference>
<dbReference type="EMBL" id="CM035414">
    <property type="protein sequence ID" value="KAH7429791.1"/>
    <property type="molecule type" value="Genomic_DNA"/>
</dbReference>
<keyword evidence="6" id="KW-0238">DNA-binding</keyword>
<dbReference type="FunFam" id="1.10.10.10:FF:000037">
    <property type="entry name" value="Heat stress transcription factor B-4"/>
    <property type="match status" value="1"/>
</dbReference>
<dbReference type="GO" id="GO:0006357">
    <property type="term" value="P:regulation of transcription by RNA polymerase II"/>
    <property type="evidence" value="ECO:0007669"/>
    <property type="project" value="TreeGrafter"/>
</dbReference>
<keyword evidence="13" id="KW-1185">Reference proteome</keyword>
<comment type="caution">
    <text evidence="12">The sequence shown here is derived from an EMBL/GenBank/DDBJ whole genome shotgun (WGS) entry which is preliminary data.</text>
</comment>
<evidence type="ECO:0000256" key="2">
    <source>
        <dbReference type="ARBA" id="ARBA00011233"/>
    </source>
</evidence>
<dbReference type="GO" id="GO:0005634">
    <property type="term" value="C:nucleus"/>
    <property type="evidence" value="ECO:0007669"/>
    <property type="project" value="UniProtKB-SubCell"/>
</dbReference>
<evidence type="ECO:0000256" key="6">
    <source>
        <dbReference type="ARBA" id="ARBA00023125"/>
    </source>
</evidence>
<feature type="compositionally biased region" description="Low complexity" evidence="10">
    <location>
        <begin position="126"/>
        <end position="141"/>
    </location>
</feature>
<keyword evidence="4" id="KW-0805">Transcription regulation</keyword>
<comment type="similarity">
    <text evidence="9">Belongs to the HSF family.</text>
</comment>
<proteinExistence type="inferred from homology"/>
<evidence type="ECO:0000256" key="7">
    <source>
        <dbReference type="ARBA" id="ARBA00023163"/>
    </source>
</evidence>
<gene>
    <name evidence="12" type="ORF">KP509_09G066500</name>
</gene>
<protein>
    <recommendedName>
        <fullName evidence="11">HSF-type DNA-binding domain-containing protein</fullName>
    </recommendedName>
</protein>
<dbReference type="GO" id="GO:0000978">
    <property type="term" value="F:RNA polymerase II cis-regulatory region sequence-specific DNA binding"/>
    <property type="evidence" value="ECO:0007669"/>
    <property type="project" value="TreeGrafter"/>
</dbReference>
<dbReference type="AlphaFoldDB" id="A0A8T2U133"/>
<dbReference type="Proteomes" id="UP000825935">
    <property type="component" value="Chromosome 9"/>
</dbReference>
<dbReference type="SUPFAM" id="SSF46785">
    <property type="entry name" value="Winged helix' DNA-binding domain"/>
    <property type="match status" value="1"/>
</dbReference>
<keyword evidence="8" id="KW-0539">Nucleus</keyword>
<dbReference type="InterPro" id="IPR000232">
    <property type="entry name" value="HSF_DNA-bd"/>
</dbReference>
<reference evidence="12" key="1">
    <citation type="submission" date="2021-08" db="EMBL/GenBank/DDBJ databases">
        <title>WGS assembly of Ceratopteris richardii.</title>
        <authorList>
            <person name="Marchant D.B."/>
            <person name="Chen G."/>
            <person name="Jenkins J."/>
            <person name="Shu S."/>
            <person name="Leebens-Mack J."/>
            <person name="Grimwood J."/>
            <person name="Schmutz J."/>
            <person name="Soltis P."/>
            <person name="Soltis D."/>
            <person name="Chen Z.-H."/>
        </authorList>
    </citation>
    <scope>NUCLEOTIDE SEQUENCE</scope>
    <source>
        <strain evidence="12">Whitten #5841</strain>
        <tissue evidence="12">Leaf</tissue>
    </source>
</reference>
<dbReference type="InterPro" id="IPR036390">
    <property type="entry name" value="WH_DNA-bd_sf"/>
</dbReference>
<evidence type="ECO:0000256" key="8">
    <source>
        <dbReference type="ARBA" id="ARBA00023242"/>
    </source>
</evidence>
<keyword evidence="3" id="KW-0597">Phosphoprotein</keyword>
<dbReference type="GO" id="GO:0003700">
    <property type="term" value="F:DNA-binding transcription factor activity"/>
    <property type="evidence" value="ECO:0007669"/>
    <property type="project" value="InterPro"/>
</dbReference>
<evidence type="ECO:0000256" key="9">
    <source>
        <dbReference type="RuleBase" id="RU004020"/>
    </source>
</evidence>
<evidence type="ECO:0000256" key="4">
    <source>
        <dbReference type="ARBA" id="ARBA00023015"/>
    </source>
</evidence>
<keyword evidence="5" id="KW-0346">Stress response</keyword>
<evidence type="ECO:0000259" key="11">
    <source>
        <dbReference type="SMART" id="SM00415"/>
    </source>
</evidence>
<dbReference type="Gene3D" id="1.10.10.10">
    <property type="entry name" value="Winged helix-like DNA-binding domain superfamily/Winged helix DNA-binding domain"/>
    <property type="match status" value="1"/>
</dbReference>
<dbReference type="PANTHER" id="PTHR10015:SF304">
    <property type="entry name" value="HEAT STRESS TRANSCRIPTION FACTOR B-4B"/>
    <property type="match status" value="1"/>
</dbReference>